<dbReference type="AlphaFoldDB" id="A0AAU8JFD4"/>
<reference evidence="2" key="1">
    <citation type="submission" date="2024-07" db="EMBL/GenBank/DDBJ databases">
        <authorList>
            <person name="Kim Y.J."/>
            <person name="Jeong J.Y."/>
        </authorList>
    </citation>
    <scope>NUCLEOTIDE SEQUENCE</scope>
    <source>
        <strain evidence="2">GIHE-MW2</strain>
    </source>
</reference>
<evidence type="ECO:0000259" key="1">
    <source>
        <dbReference type="Pfam" id="PF10047"/>
    </source>
</evidence>
<dbReference type="RefSeq" id="WP_354635521.1">
    <property type="nucleotide sequence ID" value="NZ_CP159837.1"/>
</dbReference>
<accession>A0AAU8JFD4</accession>
<sequence>MLTKLGDRCFNRSDSLRSRAETMIQPVLLEKLAKLPDSLQSEVLHYIEFLIEKHAETSVQEPPPKKRRVAGTMQGMFVLPLPDDFDEPLEDMKEYME</sequence>
<protein>
    <submittedName>
        <fullName evidence="2">DUF2281 domain-containing protein</fullName>
    </submittedName>
</protein>
<proteinExistence type="predicted"/>
<feature type="domain" description="DUF2281" evidence="1">
    <location>
        <begin position="28"/>
        <end position="95"/>
    </location>
</feature>
<organism evidence="2">
    <name type="scientific">Planktothricoides raciborskii GIHE-MW2</name>
    <dbReference type="NCBI Taxonomy" id="2792601"/>
    <lineage>
        <taxon>Bacteria</taxon>
        <taxon>Bacillati</taxon>
        <taxon>Cyanobacteriota</taxon>
        <taxon>Cyanophyceae</taxon>
        <taxon>Oscillatoriophycideae</taxon>
        <taxon>Oscillatoriales</taxon>
        <taxon>Oscillatoriaceae</taxon>
        <taxon>Planktothricoides</taxon>
    </lineage>
</organism>
<name>A0AAU8JFD4_9CYAN</name>
<dbReference type="Pfam" id="PF10047">
    <property type="entry name" value="DUF2281"/>
    <property type="match status" value="1"/>
</dbReference>
<dbReference type="EMBL" id="CP159837">
    <property type="protein sequence ID" value="XCM37521.1"/>
    <property type="molecule type" value="Genomic_DNA"/>
</dbReference>
<dbReference type="InterPro" id="IPR018739">
    <property type="entry name" value="DUF2281"/>
</dbReference>
<gene>
    <name evidence="2" type="ORF">ABWT76_000286</name>
</gene>
<evidence type="ECO:0000313" key="2">
    <source>
        <dbReference type="EMBL" id="XCM37521.1"/>
    </source>
</evidence>